<feature type="transmembrane region" description="Helical" evidence="1">
    <location>
        <begin position="545"/>
        <end position="569"/>
    </location>
</feature>
<keyword evidence="1" id="KW-0472">Membrane</keyword>
<dbReference type="Proteomes" id="UP000014680">
    <property type="component" value="Unassembled WGS sequence"/>
</dbReference>
<dbReference type="PROSITE" id="PS00022">
    <property type="entry name" value="EGF_1"/>
    <property type="match status" value="1"/>
</dbReference>
<reference evidence="4 5" key="1">
    <citation type="submission" date="2012-10" db="EMBL/GenBank/DDBJ databases">
        <authorList>
            <person name="Zafar N."/>
            <person name="Inman J."/>
            <person name="Hall N."/>
            <person name="Lorenzi H."/>
            <person name="Caler E."/>
        </authorList>
    </citation>
    <scope>NUCLEOTIDE SEQUENCE [LARGE SCALE GENOMIC DNA]</scope>
    <source>
        <strain evidence="4 5">IP1</strain>
    </source>
</reference>
<dbReference type="VEuPathDB" id="AmoebaDB:EIN_344560"/>
<sequence length="1067" mass="120234">MLFPFLFSLVYSTTVLVCAPGCSTNVCTANYTCDSVCSPNYENDGSCLHCKWTDPNGNTAEAYLPSGDECVSSTNIVEKTNWAPTNVDSYVLNTPISFTLDQTSPVDYGFCYSRQKYTISKWGSLKSSLLTKKFVNVKIDKIGKSELSVDITNTPITEADPLCFAHTTLFEEDDSFNLQFPVVSPFKDSQSTGDEEFQFTFFVSVKEVESTQITLTITETDTLLLKNLFHVNQSIADEVSKDISKAYVYPLPFESQGQVLFTTCMPTVMMKVLTFTVQFTGPYSILLDTTEKNRFSLLAEYTGELDSSANNGECLQTWNGLPVGSTSSSEKNGVSVRIKGDKTTTRHFAVMSEDSRAQVSIKVKGLCPNDCHENDGNGRCAPSEGGCICEEKYGGDDCHQLCYYYGWQVSNTDGLCYFGTNDCDQYCHCSSGNLVDHLCVSDACANGILGPGVECIYGNEGCMRNCQCEIGEEFSPDGTGLCIHTLCGNGQIDDLYNTENEFVRREECDNGTNCNASCMCNPGFKQNPDSKTNCIEKGLSTGETVGIVVGCVAFFIILVVVFIIVFIFAMQFKKVDISIFKLQQPTYHYYISGAKNVAPSKEGRYIIEPIDLDYGKETEATAIEDTRFETIEVKNKSKNKYMMIIIHTPNCPKYVFHFEPQVAILRPNANYSMISYMTLHATTKIRDMKIPFTLWFSKNRQTLTEIASLLKDKDFENWTPEDNKSIEHLCKNVVRRQYNNFRITTDAASSTHIDLDELNISEKPIAEGAMGKVFIGNYRSVPVAIKQFRWENLDEAEVQELKDSVVAECEMMAKLRNPFIASYMGSVTYLPQVSMVIQFFVLGSLGEYLRSNKEDYVKLPYKLKVRMLYDTSRGMQFLHDNKIVHLDLKPDNLLVNSLDYNSACTLKITDFGTSRFTKKIAKGEDKGLGTPIYAAPETYKDIYSYAGDVYSFAITAWEVFYQEEPYKDFKSLFEIKTFVSEGKRLKIDGTMPRLYTQLIENCWKQDHTKRPTFDIVSNNLVKIDDDILKSVQSLVNLDLGYSQEKIETLINNRTQRMQKQLNDISRD</sequence>
<dbReference type="InterPro" id="IPR053215">
    <property type="entry name" value="TKL_Ser/Thr_kinase"/>
</dbReference>
<dbReference type="InterPro" id="IPR001245">
    <property type="entry name" value="Ser-Thr/Tyr_kinase_cat_dom"/>
</dbReference>
<evidence type="ECO:0000313" key="4">
    <source>
        <dbReference type="EMBL" id="ELP88506.1"/>
    </source>
</evidence>
<dbReference type="SMART" id="SM00220">
    <property type="entry name" value="S_TKc"/>
    <property type="match status" value="1"/>
</dbReference>
<evidence type="ECO:0000256" key="2">
    <source>
        <dbReference type="SAM" id="SignalP"/>
    </source>
</evidence>
<gene>
    <name evidence="4" type="ORF">EIN_344560</name>
</gene>
<accession>A0A0A1U371</accession>
<keyword evidence="2" id="KW-0732">Signal</keyword>
<keyword evidence="1" id="KW-0812">Transmembrane</keyword>
<dbReference type="InterPro" id="IPR000742">
    <property type="entry name" value="EGF"/>
</dbReference>
<keyword evidence="4" id="KW-0808">Transferase</keyword>
<name>A0A0A1U371_ENTIV</name>
<evidence type="ECO:0000256" key="1">
    <source>
        <dbReference type="SAM" id="Phobius"/>
    </source>
</evidence>
<feature type="chain" id="PRO_5001980169" evidence="2">
    <location>
        <begin position="25"/>
        <end position="1067"/>
    </location>
</feature>
<feature type="domain" description="Protein kinase" evidence="3">
    <location>
        <begin position="759"/>
        <end position="1028"/>
    </location>
</feature>
<dbReference type="InterPro" id="IPR000719">
    <property type="entry name" value="Prot_kinase_dom"/>
</dbReference>
<organism evidence="4 5">
    <name type="scientific">Entamoeba invadens IP1</name>
    <dbReference type="NCBI Taxonomy" id="370355"/>
    <lineage>
        <taxon>Eukaryota</taxon>
        <taxon>Amoebozoa</taxon>
        <taxon>Evosea</taxon>
        <taxon>Archamoebae</taxon>
        <taxon>Mastigamoebida</taxon>
        <taxon>Entamoebidae</taxon>
        <taxon>Entamoeba</taxon>
    </lineage>
</organism>
<dbReference type="SUPFAM" id="SSF56112">
    <property type="entry name" value="Protein kinase-like (PK-like)"/>
    <property type="match status" value="1"/>
</dbReference>
<dbReference type="InterPro" id="IPR008271">
    <property type="entry name" value="Ser/Thr_kinase_AS"/>
</dbReference>
<feature type="signal peptide" evidence="2">
    <location>
        <begin position="1"/>
        <end position="24"/>
    </location>
</feature>
<dbReference type="Gene3D" id="1.10.510.10">
    <property type="entry name" value="Transferase(Phosphotransferase) domain 1"/>
    <property type="match status" value="1"/>
</dbReference>
<dbReference type="PROSITE" id="PS00108">
    <property type="entry name" value="PROTEIN_KINASE_ST"/>
    <property type="match status" value="1"/>
</dbReference>
<dbReference type="PROSITE" id="PS50011">
    <property type="entry name" value="PROTEIN_KINASE_DOM"/>
    <property type="match status" value="1"/>
</dbReference>
<dbReference type="PANTHER" id="PTHR45756">
    <property type="entry name" value="PALMITOYLTRANSFERASE"/>
    <property type="match status" value="1"/>
</dbReference>
<dbReference type="PRINTS" id="PR00109">
    <property type="entry name" value="TYRKINASE"/>
</dbReference>
<keyword evidence="1" id="KW-1133">Transmembrane helix</keyword>
<dbReference type="KEGG" id="eiv:EIN_344560"/>
<dbReference type="GO" id="GO:0005524">
    <property type="term" value="F:ATP binding"/>
    <property type="evidence" value="ECO:0007669"/>
    <property type="project" value="InterPro"/>
</dbReference>
<dbReference type="GO" id="GO:0004709">
    <property type="term" value="F:MAP kinase kinase kinase activity"/>
    <property type="evidence" value="ECO:0007669"/>
    <property type="project" value="UniProtKB-EC"/>
</dbReference>
<dbReference type="Pfam" id="PF07714">
    <property type="entry name" value="PK_Tyr_Ser-Thr"/>
    <property type="match status" value="1"/>
</dbReference>
<proteinExistence type="predicted"/>
<dbReference type="GeneID" id="14887470"/>
<dbReference type="PANTHER" id="PTHR45756:SF1">
    <property type="entry name" value="PROTEIN KINASE DOMAIN CONTAINING PROTEIN"/>
    <property type="match status" value="1"/>
</dbReference>
<evidence type="ECO:0000259" key="3">
    <source>
        <dbReference type="PROSITE" id="PS50011"/>
    </source>
</evidence>
<keyword evidence="5" id="KW-1185">Reference proteome</keyword>
<protein>
    <submittedName>
        <fullName evidence="4">Serine-threonine protein kinase, putative</fullName>
        <ecNumber evidence="4">2.7.11.25</ecNumber>
    </submittedName>
</protein>
<dbReference type="RefSeq" id="XP_004255277.1">
    <property type="nucleotide sequence ID" value="XM_004255229.1"/>
</dbReference>
<dbReference type="EMBL" id="KB206755">
    <property type="protein sequence ID" value="ELP88506.1"/>
    <property type="molecule type" value="Genomic_DNA"/>
</dbReference>
<evidence type="ECO:0000313" key="5">
    <source>
        <dbReference type="Proteomes" id="UP000014680"/>
    </source>
</evidence>
<keyword evidence="4" id="KW-0418">Kinase</keyword>
<dbReference type="InterPro" id="IPR011009">
    <property type="entry name" value="Kinase-like_dom_sf"/>
</dbReference>
<dbReference type="AlphaFoldDB" id="A0A0A1U371"/>
<feature type="transmembrane region" description="Helical" evidence="1">
    <location>
        <begin position="820"/>
        <end position="842"/>
    </location>
</feature>
<dbReference type="EC" id="2.7.11.25" evidence="4"/>